<feature type="region of interest" description="Disordered" evidence="1">
    <location>
        <begin position="1"/>
        <end position="26"/>
    </location>
</feature>
<name>A0ABQ9HPK8_9NEOP</name>
<protein>
    <submittedName>
        <fullName evidence="3">Uncharacterized protein</fullName>
    </submittedName>
</protein>
<keyword evidence="2" id="KW-1133">Transmembrane helix</keyword>
<dbReference type="Proteomes" id="UP001159363">
    <property type="component" value="Chromosome X"/>
</dbReference>
<comment type="caution">
    <text evidence="3">The sequence shown here is derived from an EMBL/GenBank/DDBJ whole genome shotgun (WGS) entry which is preliminary data.</text>
</comment>
<organism evidence="3 4">
    <name type="scientific">Dryococelus australis</name>
    <dbReference type="NCBI Taxonomy" id="614101"/>
    <lineage>
        <taxon>Eukaryota</taxon>
        <taxon>Metazoa</taxon>
        <taxon>Ecdysozoa</taxon>
        <taxon>Arthropoda</taxon>
        <taxon>Hexapoda</taxon>
        <taxon>Insecta</taxon>
        <taxon>Pterygota</taxon>
        <taxon>Neoptera</taxon>
        <taxon>Polyneoptera</taxon>
        <taxon>Phasmatodea</taxon>
        <taxon>Verophasmatodea</taxon>
        <taxon>Anareolatae</taxon>
        <taxon>Phasmatidae</taxon>
        <taxon>Eurycanthinae</taxon>
        <taxon>Dryococelus</taxon>
    </lineage>
</organism>
<evidence type="ECO:0000313" key="3">
    <source>
        <dbReference type="EMBL" id="KAJ8886293.1"/>
    </source>
</evidence>
<keyword evidence="2" id="KW-0472">Membrane</keyword>
<dbReference type="EMBL" id="JARBHB010000004">
    <property type="protein sequence ID" value="KAJ8886293.1"/>
    <property type="molecule type" value="Genomic_DNA"/>
</dbReference>
<reference evidence="3 4" key="1">
    <citation type="submission" date="2023-02" db="EMBL/GenBank/DDBJ databases">
        <title>LHISI_Scaffold_Assembly.</title>
        <authorList>
            <person name="Stuart O.P."/>
            <person name="Cleave R."/>
            <person name="Magrath M.J.L."/>
            <person name="Mikheyev A.S."/>
        </authorList>
    </citation>
    <scope>NUCLEOTIDE SEQUENCE [LARGE SCALE GENOMIC DNA]</scope>
    <source>
        <strain evidence="3">Daus_M_001</strain>
        <tissue evidence="3">Leg muscle</tissue>
    </source>
</reference>
<evidence type="ECO:0000256" key="1">
    <source>
        <dbReference type="SAM" id="MobiDB-lite"/>
    </source>
</evidence>
<keyword evidence="2" id="KW-0812">Transmembrane</keyword>
<feature type="transmembrane region" description="Helical" evidence="2">
    <location>
        <begin position="59"/>
        <end position="78"/>
    </location>
</feature>
<evidence type="ECO:0000256" key="2">
    <source>
        <dbReference type="SAM" id="Phobius"/>
    </source>
</evidence>
<gene>
    <name evidence="3" type="ORF">PR048_012503</name>
</gene>
<proteinExistence type="predicted"/>
<sequence length="189" mass="21637">MKGRGNWEIPEKAHRPTASSGTIPTCEYPVTRQGTEPGSPWWEVSVLIAQPPRPYGSRALRLVATVYLMCVAVSSFSLRTYRLKRGKHLKVDGDLKDGLPRLRRRSTWRHLHRASSKVDDVEQLADRLVLVCQRKYEPGNCHDMCPTRLVLESQYHDDTTLSTRRLYLQQAIRSKSQTDKTVVPTVRRG</sequence>
<evidence type="ECO:0000313" key="4">
    <source>
        <dbReference type="Proteomes" id="UP001159363"/>
    </source>
</evidence>
<keyword evidence="4" id="KW-1185">Reference proteome</keyword>
<accession>A0ABQ9HPK8</accession>